<evidence type="ECO:0000256" key="2">
    <source>
        <dbReference type="ARBA" id="ARBA00022771"/>
    </source>
</evidence>
<dbReference type="PANTHER" id="PTHR43102:SF2">
    <property type="entry name" value="GAF DOMAIN-CONTAINING PROTEIN"/>
    <property type="match status" value="1"/>
</dbReference>
<dbReference type="InterPro" id="IPR000306">
    <property type="entry name" value="Znf_FYVE"/>
</dbReference>
<evidence type="ECO:0000256" key="1">
    <source>
        <dbReference type="ARBA" id="ARBA00022723"/>
    </source>
</evidence>
<dbReference type="Pfam" id="PF01363">
    <property type="entry name" value="FYVE"/>
    <property type="match status" value="1"/>
</dbReference>
<dbReference type="InterPro" id="IPR023393">
    <property type="entry name" value="START-like_dom_sf"/>
</dbReference>
<keyword evidence="5" id="KW-0175">Coiled coil</keyword>
<dbReference type="GO" id="GO:0008270">
    <property type="term" value="F:zinc ion binding"/>
    <property type="evidence" value="ECO:0007669"/>
    <property type="project" value="UniProtKB-KW"/>
</dbReference>
<keyword evidence="2 4" id="KW-0863">Zinc-finger</keyword>
<dbReference type="PROSITE" id="PS50178">
    <property type="entry name" value="ZF_FYVE"/>
    <property type="match status" value="1"/>
</dbReference>
<dbReference type="SUPFAM" id="SSF57903">
    <property type="entry name" value="FYVE/PHD zinc finger"/>
    <property type="match status" value="1"/>
</dbReference>
<feature type="region of interest" description="Disordered" evidence="6">
    <location>
        <begin position="501"/>
        <end position="540"/>
    </location>
</feature>
<dbReference type="Gene3D" id="3.30.530.20">
    <property type="match status" value="1"/>
</dbReference>
<dbReference type="InterPro" id="IPR017455">
    <property type="entry name" value="Znf_FYVE-rel"/>
</dbReference>
<sequence length="623" mass="69325">MELPVQKSFFPSMRLSPKETYAYFNKAKRALEQVREAATTFSWKRIENKDGLVMGKVHCIEQKESSHVGKSTASLVVRGTTTVRATVAEVVELLGTADTTEHRQSMRRLHGKHFVDSMTLEKIENGCHVKWIAFKEADAMVDYCYLEYVGMIPEGTSSTVGFCVMHSIDRPREVPPLTALGYRREEYHRTGFLVYPSLETPDSVHVTTIAQGSPHKMSVERLEAWLHQRISRVLLRVGEVVTMRRLGAIPAVHKSQWVHDTSRKFCAVCLKSFNFARKHHCRLCGEVVCGNCAMQREVDIPTLSSSAWVRVCSGCVTKAHSVAESKTDERLSNQIDFALNEFDVIDRRALAEFSDSGGDEDDDKDSDRSSGGGARIKPQRATSLDATQRRPSITLLDSSQLLPGKNRSASSNGRILYHASELDYLRDQGLTAGESHGNIVAVESPVAAQTATTRLQNVHELFTRLTQIRDTLNQNIAKASPSSGKIHWREDAVEILDEEDDDDIDDTPKHHDVSSQASQDDSSSQEEPPVATKADDEPATTTHDVALLRSEISQLQRLLEAANQRLDAVEASAAKRGSVEGLVERAARYVEMQSGNASRDPVVVRRRRAHDAVVQELREVMGL</sequence>
<reference evidence="8 9" key="1">
    <citation type="submission" date="2019-07" db="EMBL/GenBank/DDBJ databases">
        <title>Genomics analysis of Aphanomyces spp. identifies a new class of oomycete effector associated with host adaptation.</title>
        <authorList>
            <person name="Gaulin E."/>
        </authorList>
    </citation>
    <scope>NUCLEOTIDE SEQUENCE [LARGE SCALE GENOMIC DNA]</scope>
    <source>
        <strain evidence="8 9">ATCC 201684</strain>
    </source>
</reference>
<evidence type="ECO:0000256" key="3">
    <source>
        <dbReference type="ARBA" id="ARBA00022833"/>
    </source>
</evidence>
<dbReference type="SUPFAM" id="SSF55961">
    <property type="entry name" value="Bet v1-like"/>
    <property type="match status" value="1"/>
</dbReference>
<protein>
    <recommendedName>
        <fullName evidence="7">FYVE-type domain-containing protein</fullName>
    </recommendedName>
</protein>
<dbReference type="Proteomes" id="UP000481153">
    <property type="component" value="Unassembled WGS sequence"/>
</dbReference>
<name>A0A6G0XSA7_9STRA</name>
<keyword evidence="3" id="KW-0862">Zinc</keyword>
<dbReference type="EMBL" id="VJMJ01000017">
    <property type="protein sequence ID" value="KAF0743371.1"/>
    <property type="molecule type" value="Genomic_DNA"/>
</dbReference>
<feature type="region of interest" description="Disordered" evidence="6">
    <location>
        <begin position="353"/>
        <end position="389"/>
    </location>
</feature>
<dbReference type="AlphaFoldDB" id="A0A6G0XSA7"/>
<dbReference type="InterPro" id="IPR013083">
    <property type="entry name" value="Znf_RING/FYVE/PHD"/>
</dbReference>
<evidence type="ECO:0000256" key="5">
    <source>
        <dbReference type="SAM" id="Coils"/>
    </source>
</evidence>
<keyword evidence="9" id="KW-1185">Reference proteome</keyword>
<evidence type="ECO:0000313" key="8">
    <source>
        <dbReference type="EMBL" id="KAF0743371.1"/>
    </source>
</evidence>
<organism evidence="8 9">
    <name type="scientific">Aphanomyces euteiches</name>
    <dbReference type="NCBI Taxonomy" id="100861"/>
    <lineage>
        <taxon>Eukaryota</taxon>
        <taxon>Sar</taxon>
        <taxon>Stramenopiles</taxon>
        <taxon>Oomycota</taxon>
        <taxon>Saprolegniomycetes</taxon>
        <taxon>Saprolegniales</taxon>
        <taxon>Verrucalvaceae</taxon>
        <taxon>Aphanomyces</taxon>
    </lineage>
</organism>
<dbReference type="Gene3D" id="3.30.40.10">
    <property type="entry name" value="Zinc/RING finger domain, C3HC4 (zinc finger)"/>
    <property type="match status" value="1"/>
</dbReference>
<comment type="caution">
    <text evidence="8">The sequence shown here is derived from an EMBL/GenBank/DDBJ whole genome shotgun (WGS) entry which is preliminary data.</text>
</comment>
<dbReference type="InterPro" id="IPR011011">
    <property type="entry name" value="Znf_FYVE_PHD"/>
</dbReference>
<evidence type="ECO:0000256" key="6">
    <source>
        <dbReference type="SAM" id="MobiDB-lite"/>
    </source>
</evidence>
<feature type="domain" description="FYVE-type" evidence="7">
    <location>
        <begin position="260"/>
        <end position="320"/>
    </location>
</feature>
<dbReference type="PANTHER" id="PTHR43102">
    <property type="entry name" value="SLR1143 PROTEIN"/>
    <property type="match status" value="1"/>
</dbReference>
<proteinExistence type="predicted"/>
<gene>
    <name evidence="8" type="ORF">Ae201684_001846</name>
</gene>
<evidence type="ECO:0000259" key="7">
    <source>
        <dbReference type="PROSITE" id="PS50178"/>
    </source>
</evidence>
<evidence type="ECO:0000256" key="4">
    <source>
        <dbReference type="PROSITE-ProRule" id="PRU00091"/>
    </source>
</evidence>
<feature type="compositionally biased region" description="Polar residues" evidence="6">
    <location>
        <begin position="380"/>
        <end position="389"/>
    </location>
</feature>
<evidence type="ECO:0000313" key="9">
    <source>
        <dbReference type="Proteomes" id="UP000481153"/>
    </source>
</evidence>
<keyword evidence="1" id="KW-0479">Metal-binding</keyword>
<dbReference type="SMART" id="SM00064">
    <property type="entry name" value="FYVE"/>
    <property type="match status" value="1"/>
</dbReference>
<accession>A0A6G0XSA7</accession>
<dbReference type="VEuPathDB" id="FungiDB:AeMF1_000697"/>
<feature type="coiled-coil region" evidence="5">
    <location>
        <begin position="545"/>
        <end position="572"/>
    </location>
</feature>